<evidence type="ECO:0000313" key="2">
    <source>
        <dbReference type="EMBL" id="QVJ03128.1"/>
    </source>
</evidence>
<evidence type="ECO:0000313" key="3">
    <source>
        <dbReference type="Proteomes" id="UP000682416"/>
    </source>
</evidence>
<keyword evidence="3" id="KW-1185">Reference proteome</keyword>
<sequence length="216" mass="22757">MFASLMALVAVGVTATLWSELPQVVPSGKVGLDGEPTMTSRWLFASAMPGVILLLVAVLTVGARLGAGFQRALRMPVFWSGRSLGRLLNLHLAALAAFLTAVHVVMLYSEAGRALPVSSDRLVGLFLAAFLVALGLLALVLRTRRGHDTPAVRWWNRARWFVGGGVTAVGVVTGVACVLAPDPRWAALTGVLLMPAILLGCAAPFVGNQAWRKPAA</sequence>
<feature type="transmembrane region" description="Helical" evidence="1">
    <location>
        <begin position="187"/>
        <end position="206"/>
    </location>
</feature>
<name>A0A975LCU2_9ACTN</name>
<feature type="transmembrane region" description="Helical" evidence="1">
    <location>
        <begin position="87"/>
        <end position="109"/>
    </location>
</feature>
<keyword evidence="1" id="KW-0812">Transmembrane</keyword>
<feature type="transmembrane region" description="Helical" evidence="1">
    <location>
        <begin position="43"/>
        <end position="66"/>
    </location>
</feature>
<organism evidence="2 3">
    <name type="scientific">Nocardiopsis eucommiae</name>
    <dbReference type="NCBI Taxonomy" id="2831970"/>
    <lineage>
        <taxon>Bacteria</taxon>
        <taxon>Bacillati</taxon>
        <taxon>Actinomycetota</taxon>
        <taxon>Actinomycetes</taxon>
        <taxon>Streptosporangiales</taxon>
        <taxon>Nocardiopsidaceae</taxon>
        <taxon>Nocardiopsis</taxon>
    </lineage>
</organism>
<accession>A0A975LCU2</accession>
<keyword evidence="1" id="KW-1133">Transmembrane helix</keyword>
<proteinExistence type="predicted"/>
<reference evidence="2" key="1">
    <citation type="submission" date="2021-05" db="EMBL/GenBank/DDBJ databases">
        <authorList>
            <person name="Kaiqin L."/>
            <person name="Jian G."/>
        </authorList>
    </citation>
    <scope>NUCLEOTIDE SEQUENCE</scope>
    <source>
        <strain evidence="2">HDS5</strain>
    </source>
</reference>
<evidence type="ECO:0000256" key="1">
    <source>
        <dbReference type="SAM" id="Phobius"/>
    </source>
</evidence>
<dbReference type="KEGG" id="nec:KGD82_01865"/>
<gene>
    <name evidence="2" type="ORF">KGD82_01865</name>
</gene>
<dbReference type="AlphaFoldDB" id="A0A975LCU2"/>
<feature type="transmembrane region" description="Helical" evidence="1">
    <location>
        <begin position="121"/>
        <end position="141"/>
    </location>
</feature>
<feature type="transmembrane region" description="Helical" evidence="1">
    <location>
        <begin position="161"/>
        <end position="181"/>
    </location>
</feature>
<keyword evidence="1" id="KW-0472">Membrane</keyword>
<dbReference type="Proteomes" id="UP000682416">
    <property type="component" value="Chromosome"/>
</dbReference>
<protein>
    <submittedName>
        <fullName evidence="2">Uncharacterized protein</fullName>
    </submittedName>
</protein>
<dbReference type="EMBL" id="CP074402">
    <property type="protein sequence ID" value="QVJ03128.1"/>
    <property type="molecule type" value="Genomic_DNA"/>
</dbReference>